<name>A0A2T1GBK5_9CYAN</name>
<organism evidence="1 2">
    <name type="scientific">Chamaesiphon polymorphus CCALA 037</name>
    <dbReference type="NCBI Taxonomy" id="2107692"/>
    <lineage>
        <taxon>Bacteria</taxon>
        <taxon>Bacillati</taxon>
        <taxon>Cyanobacteriota</taxon>
        <taxon>Cyanophyceae</taxon>
        <taxon>Gomontiellales</taxon>
        <taxon>Chamaesiphonaceae</taxon>
        <taxon>Chamaesiphon</taxon>
    </lineage>
</organism>
<protein>
    <submittedName>
        <fullName evidence="1">Uncharacterized protein</fullName>
    </submittedName>
</protein>
<evidence type="ECO:0000313" key="1">
    <source>
        <dbReference type="EMBL" id="PSB54713.1"/>
    </source>
</evidence>
<keyword evidence="2" id="KW-1185">Reference proteome</keyword>
<comment type="caution">
    <text evidence="1">The sequence shown here is derived from an EMBL/GenBank/DDBJ whole genome shotgun (WGS) entry which is preliminary data.</text>
</comment>
<reference evidence="1 2" key="1">
    <citation type="submission" date="2018-03" db="EMBL/GenBank/DDBJ databases">
        <title>The ancient ancestry and fast evolution of plastids.</title>
        <authorList>
            <person name="Moore K.R."/>
            <person name="Magnabosco C."/>
            <person name="Momper L."/>
            <person name="Gold D.A."/>
            <person name="Bosak T."/>
            <person name="Fournier G.P."/>
        </authorList>
    </citation>
    <scope>NUCLEOTIDE SEQUENCE [LARGE SCALE GENOMIC DNA]</scope>
    <source>
        <strain evidence="1 2">CCALA 037</strain>
    </source>
</reference>
<accession>A0A2T1GBK5</accession>
<sequence>MMQPSLNVCDNKQVSQQTAAERFFTADRLASEWFTPSSLEINNLSELQKQRDNFKAKAERKYGRYQRIEKIATNRYRVVFKNANPDLITCMFVFDWLDRIHEIKMQIDKELLQEIQSEILHY</sequence>
<proteinExistence type="predicted"/>
<dbReference type="Proteomes" id="UP000238937">
    <property type="component" value="Unassembled WGS sequence"/>
</dbReference>
<dbReference type="AlphaFoldDB" id="A0A2T1GBK5"/>
<dbReference type="EMBL" id="PVWO01000238">
    <property type="protein sequence ID" value="PSB54713.1"/>
    <property type="molecule type" value="Genomic_DNA"/>
</dbReference>
<evidence type="ECO:0000313" key="2">
    <source>
        <dbReference type="Proteomes" id="UP000238937"/>
    </source>
</evidence>
<gene>
    <name evidence="1" type="ORF">C7B77_17300</name>
</gene>